<protein>
    <submittedName>
        <fullName evidence="2">Uncharacterized protein</fullName>
    </submittedName>
</protein>
<accession>A0AAV5I9M6</accession>
<name>A0AAV5I9M6_9ROSI</name>
<sequence length="36" mass="4230">MNRTRLLLLIIGTCSKIQCLCNLKGWSMTIWCRFRG</sequence>
<feature type="signal peptide" evidence="1">
    <location>
        <begin position="1"/>
        <end position="19"/>
    </location>
</feature>
<feature type="chain" id="PRO_5043988799" evidence="1">
    <location>
        <begin position="20"/>
        <end position="36"/>
    </location>
</feature>
<evidence type="ECO:0000313" key="3">
    <source>
        <dbReference type="Proteomes" id="UP001054252"/>
    </source>
</evidence>
<dbReference type="Proteomes" id="UP001054252">
    <property type="component" value="Unassembled WGS sequence"/>
</dbReference>
<proteinExistence type="predicted"/>
<dbReference type="EMBL" id="BPVZ01000009">
    <property type="protein sequence ID" value="GKU95697.1"/>
    <property type="molecule type" value="Genomic_DNA"/>
</dbReference>
<dbReference type="AlphaFoldDB" id="A0AAV5I9M6"/>
<evidence type="ECO:0000313" key="2">
    <source>
        <dbReference type="EMBL" id="GKU95697.1"/>
    </source>
</evidence>
<reference evidence="2 3" key="1">
    <citation type="journal article" date="2021" name="Commun. Biol.">
        <title>The genome of Shorea leprosula (Dipterocarpaceae) highlights the ecological relevance of drought in aseasonal tropical rainforests.</title>
        <authorList>
            <person name="Ng K.K.S."/>
            <person name="Kobayashi M.J."/>
            <person name="Fawcett J.A."/>
            <person name="Hatakeyama M."/>
            <person name="Paape T."/>
            <person name="Ng C.H."/>
            <person name="Ang C.C."/>
            <person name="Tnah L.H."/>
            <person name="Lee C.T."/>
            <person name="Nishiyama T."/>
            <person name="Sese J."/>
            <person name="O'Brien M.J."/>
            <person name="Copetti D."/>
            <person name="Mohd Noor M.I."/>
            <person name="Ong R.C."/>
            <person name="Putra M."/>
            <person name="Sireger I.Z."/>
            <person name="Indrioko S."/>
            <person name="Kosugi Y."/>
            <person name="Izuno A."/>
            <person name="Isagi Y."/>
            <person name="Lee S.L."/>
            <person name="Shimizu K.K."/>
        </authorList>
    </citation>
    <scope>NUCLEOTIDE SEQUENCE [LARGE SCALE GENOMIC DNA]</scope>
    <source>
        <strain evidence="2">214</strain>
    </source>
</reference>
<evidence type="ECO:0000256" key="1">
    <source>
        <dbReference type="SAM" id="SignalP"/>
    </source>
</evidence>
<organism evidence="2 3">
    <name type="scientific">Rubroshorea leprosula</name>
    <dbReference type="NCBI Taxonomy" id="152421"/>
    <lineage>
        <taxon>Eukaryota</taxon>
        <taxon>Viridiplantae</taxon>
        <taxon>Streptophyta</taxon>
        <taxon>Embryophyta</taxon>
        <taxon>Tracheophyta</taxon>
        <taxon>Spermatophyta</taxon>
        <taxon>Magnoliopsida</taxon>
        <taxon>eudicotyledons</taxon>
        <taxon>Gunneridae</taxon>
        <taxon>Pentapetalae</taxon>
        <taxon>rosids</taxon>
        <taxon>malvids</taxon>
        <taxon>Malvales</taxon>
        <taxon>Dipterocarpaceae</taxon>
        <taxon>Rubroshorea</taxon>
    </lineage>
</organism>
<comment type="caution">
    <text evidence="2">The sequence shown here is derived from an EMBL/GenBank/DDBJ whole genome shotgun (WGS) entry which is preliminary data.</text>
</comment>
<keyword evidence="1" id="KW-0732">Signal</keyword>
<keyword evidence="3" id="KW-1185">Reference proteome</keyword>
<gene>
    <name evidence="2" type="ORF">SLEP1_g9026</name>
</gene>